<dbReference type="Proteomes" id="UP000829685">
    <property type="component" value="Unassembled WGS sequence"/>
</dbReference>
<reference evidence="3" key="1">
    <citation type="submission" date="2021-03" db="EMBL/GenBank/DDBJ databases">
        <title>Revisited historic fungal species revealed as producer of novel bioactive compounds through whole genome sequencing and comparative genomics.</title>
        <authorList>
            <person name="Vignolle G.A."/>
            <person name="Hochenegger N."/>
            <person name="Mach R.L."/>
            <person name="Mach-Aigner A.R."/>
            <person name="Javad Rahimi M."/>
            <person name="Salim K.A."/>
            <person name="Chan C.M."/>
            <person name="Lim L.B.L."/>
            <person name="Cai F."/>
            <person name="Druzhinina I.S."/>
            <person name="U'Ren J.M."/>
            <person name="Derntl C."/>
        </authorList>
    </citation>
    <scope>NUCLEOTIDE SEQUENCE</scope>
    <source>
        <strain evidence="3">TUCIM 5799</strain>
    </source>
</reference>
<dbReference type="EMBL" id="JAFIMR010000001">
    <property type="protein sequence ID" value="KAI1881462.1"/>
    <property type="molecule type" value="Genomic_DNA"/>
</dbReference>
<feature type="compositionally biased region" description="Low complexity" evidence="1">
    <location>
        <begin position="412"/>
        <end position="422"/>
    </location>
</feature>
<dbReference type="GO" id="GO:0033309">
    <property type="term" value="C:SBF transcription complex"/>
    <property type="evidence" value="ECO:0007669"/>
    <property type="project" value="TreeGrafter"/>
</dbReference>
<gene>
    <name evidence="3" type="ORF">JX265_000288</name>
</gene>
<dbReference type="PANTHER" id="PTHR43828">
    <property type="entry name" value="ASPARAGINASE"/>
    <property type="match status" value="1"/>
</dbReference>
<dbReference type="InterPro" id="IPR036887">
    <property type="entry name" value="HTH_APSES_sf"/>
</dbReference>
<dbReference type="InterPro" id="IPR051642">
    <property type="entry name" value="SWI6-like"/>
</dbReference>
<evidence type="ECO:0000259" key="2">
    <source>
        <dbReference type="PROSITE" id="PS51299"/>
    </source>
</evidence>
<feature type="region of interest" description="Disordered" evidence="1">
    <location>
        <begin position="452"/>
        <end position="485"/>
    </location>
</feature>
<sequence length="485" mass="54060">MLSVASLLNPAPSGPSIHNRLLPSPASSVSPTASLADEPVFLDRPMMPKHKMAKDAAVFTKGKVKGSVHFYPFERLDDASLREVQKYQVFPFGKIQDYCRHIPYNSGKKDFFEKTGRESFEVFQYVFKVPGDDSEYAVMWDYNVGLTTPAKMLNMNPGLKEITHSITGGSIMAQGYWMPFQCAKAVCATFCHHIAGALIPLFGPEFPSQCIPPEAPEHGRMIIDPATVIQSTTEAERYRRLFTNMMTSAANAVPKRERKIFKGVYDDHRHYPRHRVRRPYLHCDSPYVTDTDGEISPAPVRVLQDRFHYSIPPVAQHRVNSGWTPANAAHHYDAPPPSPWLSAVPRFTSNQPYHLCTPSQPSTQPHIRDGRYPRNHPQTVQAYPPTANHWRPKRSAEHIDTDCEYDGGESRTATGPSTAATSPLENKMMESAIGAEKNAALLLMNLSVRDAGAKRDGKDLGTTSETASPVDTAFPRVKRSRASSM</sequence>
<dbReference type="PANTHER" id="PTHR43828:SF5">
    <property type="entry name" value="TRANSCRIPTIONAL REPRESSOR XBP1"/>
    <property type="match status" value="1"/>
</dbReference>
<evidence type="ECO:0000256" key="1">
    <source>
        <dbReference type="SAM" id="MobiDB-lite"/>
    </source>
</evidence>
<organism evidence="3 4">
    <name type="scientific">Neoarthrinium moseri</name>
    <dbReference type="NCBI Taxonomy" id="1658444"/>
    <lineage>
        <taxon>Eukaryota</taxon>
        <taxon>Fungi</taxon>
        <taxon>Dikarya</taxon>
        <taxon>Ascomycota</taxon>
        <taxon>Pezizomycotina</taxon>
        <taxon>Sordariomycetes</taxon>
        <taxon>Xylariomycetidae</taxon>
        <taxon>Amphisphaeriales</taxon>
        <taxon>Apiosporaceae</taxon>
        <taxon>Neoarthrinium</taxon>
    </lineage>
</organism>
<feature type="domain" description="HTH APSES-type" evidence="2">
    <location>
        <begin position="101"/>
        <end position="213"/>
    </location>
</feature>
<feature type="compositionally biased region" description="Basic residues" evidence="1">
    <location>
        <begin position="476"/>
        <end position="485"/>
    </location>
</feature>
<accession>A0A9Q0AW41</accession>
<dbReference type="PROSITE" id="PS51299">
    <property type="entry name" value="HTH_APSES"/>
    <property type="match status" value="1"/>
</dbReference>
<dbReference type="InterPro" id="IPR003163">
    <property type="entry name" value="Tscrpt_reg_HTH_APSES-type"/>
</dbReference>
<comment type="caution">
    <text evidence="3">The sequence shown here is derived from an EMBL/GenBank/DDBJ whole genome shotgun (WGS) entry which is preliminary data.</text>
</comment>
<dbReference type="GO" id="GO:0000981">
    <property type="term" value="F:DNA-binding transcription factor activity, RNA polymerase II-specific"/>
    <property type="evidence" value="ECO:0007669"/>
    <property type="project" value="UniProtKB-ARBA"/>
</dbReference>
<evidence type="ECO:0000313" key="4">
    <source>
        <dbReference type="Proteomes" id="UP000829685"/>
    </source>
</evidence>
<protein>
    <recommendedName>
        <fullName evidence="2">HTH APSES-type domain-containing protein</fullName>
    </recommendedName>
</protein>
<evidence type="ECO:0000313" key="3">
    <source>
        <dbReference type="EMBL" id="KAI1881462.1"/>
    </source>
</evidence>
<feature type="region of interest" description="Disordered" evidence="1">
    <location>
        <begin position="401"/>
        <end position="422"/>
    </location>
</feature>
<dbReference type="GO" id="GO:0003677">
    <property type="term" value="F:DNA binding"/>
    <property type="evidence" value="ECO:0007669"/>
    <property type="project" value="InterPro"/>
</dbReference>
<dbReference type="GO" id="GO:0030907">
    <property type="term" value="C:MBF transcription complex"/>
    <property type="evidence" value="ECO:0007669"/>
    <property type="project" value="TreeGrafter"/>
</dbReference>
<proteinExistence type="predicted"/>
<keyword evidence="4" id="KW-1185">Reference proteome</keyword>
<dbReference type="SUPFAM" id="SSF54616">
    <property type="entry name" value="DNA-binding domain of Mlu1-box binding protein MBP1"/>
    <property type="match status" value="1"/>
</dbReference>
<dbReference type="Gene3D" id="3.10.260.10">
    <property type="entry name" value="Transcription regulator HTH, APSES-type DNA-binding domain"/>
    <property type="match status" value="1"/>
</dbReference>
<name>A0A9Q0AW41_9PEZI</name>
<dbReference type="AlphaFoldDB" id="A0A9Q0AW41"/>